<keyword evidence="3" id="KW-0804">Transcription</keyword>
<feature type="region of interest" description="Disordered" evidence="5">
    <location>
        <begin position="1"/>
        <end position="28"/>
    </location>
</feature>
<keyword evidence="1" id="KW-0805">Transcription regulation</keyword>
<dbReference type="GO" id="GO:0003677">
    <property type="term" value="F:DNA binding"/>
    <property type="evidence" value="ECO:0007669"/>
    <property type="project" value="UniProtKB-KW"/>
</dbReference>
<feature type="compositionally biased region" description="Basic and acidic residues" evidence="5">
    <location>
        <begin position="19"/>
        <end position="28"/>
    </location>
</feature>
<comment type="caution">
    <text evidence="7">The sequence shown here is derived from an EMBL/GenBank/DDBJ whole genome shotgun (WGS) entry which is preliminary data.</text>
</comment>
<evidence type="ECO:0000256" key="1">
    <source>
        <dbReference type="ARBA" id="ARBA00023015"/>
    </source>
</evidence>
<dbReference type="GO" id="GO:0000981">
    <property type="term" value="F:DNA-binding transcription factor activity, RNA polymerase II-specific"/>
    <property type="evidence" value="ECO:0007669"/>
    <property type="project" value="InterPro"/>
</dbReference>
<accession>A0A9P3ET19</accession>
<proteinExistence type="predicted"/>
<evidence type="ECO:0000256" key="4">
    <source>
        <dbReference type="ARBA" id="ARBA00023242"/>
    </source>
</evidence>
<feature type="compositionally biased region" description="Polar residues" evidence="5">
    <location>
        <begin position="1"/>
        <end position="14"/>
    </location>
</feature>
<dbReference type="AlphaFoldDB" id="A0A9P3ET19"/>
<dbReference type="SMART" id="SM00066">
    <property type="entry name" value="GAL4"/>
    <property type="match status" value="1"/>
</dbReference>
<evidence type="ECO:0000256" key="2">
    <source>
        <dbReference type="ARBA" id="ARBA00023125"/>
    </source>
</evidence>
<dbReference type="Proteomes" id="UP001043456">
    <property type="component" value="Unassembled WGS sequence"/>
</dbReference>
<keyword evidence="2" id="KW-0238">DNA-binding</keyword>
<dbReference type="InterPro" id="IPR036864">
    <property type="entry name" value="Zn2-C6_fun-type_DNA-bd_sf"/>
</dbReference>
<dbReference type="InterPro" id="IPR001138">
    <property type="entry name" value="Zn2Cys6_DnaBD"/>
</dbReference>
<organism evidence="7 8">
    <name type="scientific">Aspergillus pseudoviridinutans</name>
    <dbReference type="NCBI Taxonomy" id="1517512"/>
    <lineage>
        <taxon>Eukaryota</taxon>
        <taxon>Fungi</taxon>
        <taxon>Dikarya</taxon>
        <taxon>Ascomycota</taxon>
        <taxon>Pezizomycotina</taxon>
        <taxon>Eurotiomycetes</taxon>
        <taxon>Eurotiomycetidae</taxon>
        <taxon>Eurotiales</taxon>
        <taxon>Aspergillaceae</taxon>
        <taxon>Aspergillus</taxon>
        <taxon>Aspergillus subgen. Fumigati</taxon>
    </lineage>
</organism>
<name>A0A9P3ET19_9EURO</name>
<reference evidence="7 8" key="1">
    <citation type="submission" date="2018-10" db="EMBL/GenBank/DDBJ databases">
        <title>Pan-genome distribution and transcriptional activeness of fungal secondary metabolism genes in Aspergillus section Fumigati.</title>
        <authorList>
            <person name="Takahashi H."/>
            <person name="Umemura M."/>
            <person name="Ninomiya A."/>
            <person name="Kusuya Y."/>
            <person name="Urayama S."/>
            <person name="Shimizu M."/>
            <person name="Watanabe A."/>
            <person name="Kamei K."/>
            <person name="Yaguchi T."/>
            <person name="Hagiwara D."/>
        </authorList>
    </citation>
    <scope>NUCLEOTIDE SEQUENCE [LARGE SCALE GENOMIC DNA]</scope>
    <source>
        <strain evidence="7 8">IFM 55266</strain>
    </source>
</reference>
<dbReference type="RefSeq" id="XP_043157802.1">
    <property type="nucleotide sequence ID" value="XM_043301867.1"/>
</dbReference>
<dbReference type="SUPFAM" id="SSF57701">
    <property type="entry name" value="Zn2/Cys6 DNA-binding domain"/>
    <property type="match status" value="1"/>
</dbReference>
<gene>
    <name evidence="7" type="ORF">Asppvi_005958</name>
</gene>
<feature type="region of interest" description="Disordered" evidence="5">
    <location>
        <begin position="196"/>
        <end position="220"/>
    </location>
</feature>
<evidence type="ECO:0000256" key="5">
    <source>
        <dbReference type="SAM" id="MobiDB-lite"/>
    </source>
</evidence>
<sequence>MSAASASSSHTEIPTLSHLDFDRMSDRDEPGAHPFSNYIALRANYAEHLSQPDGLPGWGADSAQLWCNLPPPVADNDEDDLDRLVNITAMNQASQDSALDSIENASPQSANPVQSPGARFAQSEAVAIGATRKQNHSCDRCRTSKRACDLPHNVVIHDQKPLVSCTTCNGRGVECTVAWLSNKKALQHTRKRPRTMSCVQEADTGVDSRTAPSAATEESPKTPLVDCQASAITREGELARKLLSHDTCLQQFSLYVDVIDMPLAECIAQASMPPRYPLGIAALGPLGDSNHMSAYFDQANGWVDSCWEGQTSSWALSSGGPHVFRAASVLDCLFQHNGTQTSRASASRDALITETYKWVTIATAAQFKIPNKRCSSPGQPKQWDSHSHPRDIALETWRRAKDLLFKNIAAAHSFRLALSLLLFGMISPPTVGENTAIDEEDASYAFSEGVRRLKMLCTEARACVLANFGGVERPPNTRAKPHLVEGLPPDVQENVLELIAAIEWLSTMANCIVVTSSRGKICPIPLNMYSTTDGSLHSAHDTIQSAESDTFSIALPHDHETDNLILSRTKEGKSSFVDLAYGESSEDMLLESARQSGSVAVLLWMSLAPFTLEVENLLNDRADYEALHRRFITAVRLVKLWRLSFGKLENRTASCIKQLTSDMRRLAGFCLNDGDLAVLVFCAITRRLETGLAGHPSSQEKDSLASVLQSTKSYCQKQRLISAQQVSTFATISQGITSPGFQGKGGLKAHIQDIAAHPYPKMVVQAQTFAVKAFTDEVHEMINILDLKGAAEMSAGLETCLGTLCGLRETLVTLPDLHCFT</sequence>
<protein>
    <recommendedName>
        <fullName evidence="6">Zn(2)-C6 fungal-type domain-containing protein</fullName>
    </recommendedName>
</protein>
<dbReference type="CDD" id="cd00067">
    <property type="entry name" value="GAL4"/>
    <property type="match status" value="1"/>
</dbReference>
<dbReference type="OrthoDB" id="2123952at2759"/>
<dbReference type="PROSITE" id="PS50048">
    <property type="entry name" value="ZN2_CY6_FUNGAL_2"/>
    <property type="match status" value="1"/>
</dbReference>
<dbReference type="GeneID" id="67004569"/>
<evidence type="ECO:0000256" key="3">
    <source>
        <dbReference type="ARBA" id="ARBA00023163"/>
    </source>
</evidence>
<feature type="domain" description="Zn(2)-C6 fungal-type" evidence="6">
    <location>
        <begin position="137"/>
        <end position="177"/>
    </location>
</feature>
<dbReference type="GO" id="GO:0008270">
    <property type="term" value="F:zinc ion binding"/>
    <property type="evidence" value="ECO:0007669"/>
    <property type="project" value="InterPro"/>
</dbReference>
<keyword evidence="4" id="KW-0539">Nucleus</keyword>
<dbReference type="EMBL" id="BHVY01000004">
    <property type="protein sequence ID" value="GIJ87056.1"/>
    <property type="molecule type" value="Genomic_DNA"/>
</dbReference>
<evidence type="ECO:0000259" key="6">
    <source>
        <dbReference type="PROSITE" id="PS50048"/>
    </source>
</evidence>
<evidence type="ECO:0000313" key="7">
    <source>
        <dbReference type="EMBL" id="GIJ87056.1"/>
    </source>
</evidence>
<keyword evidence="8" id="KW-1185">Reference proteome</keyword>
<evidence type="ECO:0000313" key="8">
    <source>
        <dbReference type="Proteomes" id="UP001043456"/>
    </source>
</evidence>
<dbReference type="Gene3D" id="4.10.240.10">
    <property type="entry name" value="Zn(2)-C6 fungal-type DNA-binding domain"/>
    <property type="match status" value="1"/>
</dbReference>